<dbReference type="PANTHER" id="PTHR31934">
    <property type="entry name" value="ALPHA/BETA-HYDROLASES SUPERFAMILY PROTEIN"/>
    <property type="match status" value="1"/>
</dbReference>
<sequence length="403" mass="43940">MSSSKSAASAAASLRLPGTQPLASTSHSCPVVSFEILPSPDVLSRALPRVRPHVIPWSARRHVGARLGLPGTLPSEMPPSQTDAPHAPSTHAAAPSAITRLARTLRGLPPAERWWGPGCAGMAGWLKRAAQTLPPEDLTPRFHALLARVRQGLPVLPEEARRHQYVLVRGMLGDELPGYLLDNVQRLERRGLSVREAAVDTEGLLADNVAVLREVLRDAEYFGRSVVMVGHSKGGVECTATLALYPELRHVVRAVVTLQAPYGGSSIAHDLATTPRLRRLIDFAFPLLFHGVSRSVEELSYPQRQAFIQQHPYPADIPTVSLATSRLSRTSTLYPLQRYLHERYGYQADGMVTAVDAEVPGARVVRLHDMDHAEAALRGLPGLVRYHPGDLTEVMVALALETR</sequence>
<evidence type="ECO:0000256" key="1">
    <source>
        <dbReference type="SAM" id="MobiDB-lite"/>
    </source>
</evidence>
<feature type="compositionally biased region" description="Low complexity" evidence="1">
    <location>
        <begin position="84"/>
        <end position="94"/>
    </location>
</feature>
<feature type="region of interest" description="Disordered" evidence="1">
    <location>
        <begin position="69"/>
        <end position="94"/>
    </location>
</feature>
<dbReference type="InterPro" id="IPR029058">
    <property type="entry name" value="AB_hydrolase_fold"/>
</dbReference>
<gene>
    <name evidence="2" type="ORF">HNV28_13915</name>
</gene>
<accession>A0A7Y4MQY1</accession>
<dbReference type="Gene3D" id="3.40.50.1820">
    <property type="entry name" value="alpha/beta hydrolase"/>
    <property type="match status" value="1"/>
</dbReference>
<dbReference type="Proteomes" id="UP000533080">
    <property type="component" value="Unassembled WGS sequence"/>
</dbReference>
<dbReference type="PANTHER" id="PTHR31934:SF5">
    <property type="entry name" value="OS05G0557900 PROTEIN"/>
    <property type="match status" value="1"/>
</dbReference>
<comment type="caution">
    <text evidence="2">The sequence shown here is derived from an EMBL/GenBank/DDBJ whole genome shotgun (WGS) entry which is preliminary data.</text>
</comment>
<dbReference type="AlphaFoldDB" id="A0A7Y4MQY1"/>
<evidence type="ECO:0000313" key="3">
    <source>
        <dbReference type="Proteomes" id="UP000533080"/>
    </source>
</evidence>
<reference evidence="2 3" key="1">
    <citation type="submission" date="2020-05" db="EMBL/GenBank/DDBJ databases">
        <authorList>
            <person name="Whitworth D."/>
        </authorList>
    </citation>
    <scope>NUCLEOTIDE SEQUENCE [LARGE SCALE GENOMIC DNA]</scope>
    <source>
        <strain evidence="2 3">AM005</strain>
    </source>
</reference>
<protein>
    <submittedName>
        <fullName evidence="2">Lipase</fullName>
    </submittedName>
</protein>
<evidence type="ECO:0000313" key="2">
    <source>
        <dbReference type="EMBL" id="NOJ79421.1"/>
    </source>
</evidence>
<dbReference type="SUPFAM" id="SSF53474">
    <property type="entry name" value="alpha/beta-Hydrolases"/>
    <property type="match status" value="1"/>
</dbReference>
<name>A0A7Y4MQY1_MYXXA</name>
<dbReference type="EMBL" id="JABFNT010000038">
    <property type="protein sequence ID" value="NOJ79421.1"/>
    <property type="molecule type" value="Genomic_DNA"/>
</dbReference>
<organism evidence="2 3">
    <name type="scientific">Myxococcus xanthus</name>
    <dbReference type="NCBI Taxonomy" id="34"/>
    <lineage>
        <taxon>Bacteria</taxon>
        <taxon>Pseudomonadati</taxon>
        <taxon>Myxococcota</taxon>
        <taxon>Myxococcia</taxon>
        <taxon>Myxococcales</taxon>
        <taxon>Cystobacterineae</taxon>
        <taxon>Myxococcaceae</taxon>
        <taxon>Myxococcus</taxon>
    </lineage>
</organism>
<proteinExistence type="predicted"/>